<dbReference type="AlphaFoldDB" id="A0A1H3E6S1"/>
<dbReference type="PROSITE" id="PS50885">
    <property type="entry name" value="HAMP"/>
    <property type="match status" value="1"/>
</dbReference>
<evidence type="ECO:0000259" key="5">
    <source>
        <dbReference type="PROSITE" id="PS50111"/>
    </source>
</evidence>
<dbReference type="PANTHER" id="PTHR43531">
    <property type="entry name" value="PROTEIN ICFG"/>
    <property type="match status" value="1"/>
</dbReference>
<evidence type="ECO:0000256" key="1">
    <source>
        <dbReference type="ARBA" id="ARBA00004370"/>
    </source>
</evidence>
<comment type="subcellular location">
    <subcellularLocation>
        <location evidence="1">Membrane</location>
    </subcellularLocation>
</comment>
<proteinExistence type="inferred from homology"/>
<feature type="domain" description="PAS" evidence="6">
    <location>
        <begin position="12"/>
        <end position="56"/>
    </location>
</feature>
<evidence type="ECO:0000259" key="6">
    <source>
        <dbReference type="PROSITE" id="PS50112"/>
    </source>
</evidence>
<dbReference type="InterPro" id="IPR001610">
    <property type="entry name" value="PAC"/>
</dbReference>
<dbReference type="InterPro" id="IPR004090">
    <property type="entry name" value="Chemotax_Me-accpt_rcpt"/>
</dbReference>
<dbReference type="SMART" id="SM00091">
    <property type="entry name" value="PAS"/>
    <property type="match status" value="2"/>
</dbReference>
<dbReference type="PANTHER" id="PTHR43531:SF11">
    <property type="entry name" value="METHYL-ACCEPTING CHEMOTAXIS PROTEIN 3"/>
    <property type="match status" value="1"/>
</dbReference>
<dbReference type="GO" id="GO:0004888">
    <property type="term" value="F:transmembrane signaling receptor activity"/>
    <property type="evidence" value="ECO:0007669"/>
    <property type="project" value="InterPro"/>
</dbReference>
<dbReference type="SUPFAM" id="SSF55785">
    <property type="entry name" value="PYP-like sensor domain (PAS domain)"/>
    <property type="match status" value="2"/>
</dbReference>
<dbReference type="Gene3D" id="3.30.450.20">
    <property type="entry name" value="PAS domain"/>
    <property type="match status" value="2"/>
</dbReference>
<dbReference type="PROSITE" id="PS50112">
    <property type="entry name" value="PAS"/>
    <property type="match status" value="2"/>
</dbReference>
<name>A0A1H3E6S1_9RHOB</name>
<evidence type="ECO:0000256" key="4">
    <source>
        <dbReference type="PROSITE-ProRule" id="PRU00284"/>
    </source>
</evidence>
<dbReference type="EMBL" id="FNMZ01000009">
    <property type="protein sequence ID" value="SDX74433.1"/>
    <property type="molecule type" value="Genomic_DNA"/>
</dbReference>
<dbReference type="InterPro" id="IPR003660">
    <property type="entry name" value="HAMP_dom"/>
</dbReference>
<dbReference type="Gene3D" id="1.10.287.950">
    <property type="entry name" value="Methyl-accepting chemotaxis protein"/>
    <property type="match status" value="1"/>
</dbReference>
<organism evidence="9 10">
    <name type="scientific">Albimonas donghaensis</name>
    <dbReference type="NCBI Taxonomy" id="356660"/>
    <lineage>
        <taxon>Bacteria</taxon>
        <taxon>Pseudomonadati</taxon>
        <taxon>Pseudomonadota</taxon>
        <taxon>Alphaproteobacteria</taxon>
        <taxon>Rhodobacterales</taxon>
        <taxon>Paracoccaceae</taxon>
        <taxon>Albimonas</taxon>
    </lineage>
</organism>
<dbReference type="FunFam" id="1.10.287.950:FF:000001">
    <property type="entry name" value="Methyl-accepting chemotaxis sensory transducer"/>
    <property type="match status" value="1"/>
</dbReference>
<dbReference type="NCBIfam" id="TIGR00229">
    <property type="entry name" value="sensory_box"/>
    <property type="match status" value="2"/>
</dbReference>
<dbReference type="InterPro" id="IPR051310">
    <property type="entry name" value="MCP_chemotaxis"/>
</dbReference>
<protein>
    <submittedName>
        <fullName evidence="9">Methyl-accepting chemotaxis sensory transducer with Pas/Pac sensor</fullName>
    </submittedName>
</protein>
<feature type="domain" description="PAC" evidence="7">
    <location>
        <begin position="207"/>
        <end position="259"/>
    </location>
</feature>
<evidence type="ECO:0000313" key="10">
    <source>
        <dbReference type="Proteomes" id="UP000199118"/>
    </source>
</evidence>
<evidence type="ECO:0000313" key="9">
    <source>
        <dbReference type="EMBL" id="SDX74433.1"/>
    </source>
</evidence>
<evidence type="ECO:0000256" key="3">
    <source>
        <dbReference type="ARBA" id="ARBA00029447"/>
    </source>
</evidence>
<feature type="domain" description="Methyl-accepting transducer" evidence="5">
    <location>
        <begin position="305"/>
        <end position="534"/>
    </location>
</feature>
<dbReference type="STRING" id="356660.SAMN05444336_10995"/>
<dbReference type="CDD" id="cd11386">
    <property type="entry name" value="MCP_signal"/>
    <property type="match status" value="1"/>
</dbReference>
<dbReference type="InterPro" id="IPR013655">
    <property type="entry name" value="PAS_fold_3"/>
</dbReference>
<feature type="domain" description="HAMP" evidence="8">
    <location>
        <begin position="248"/>
        <end position="300"/>
    </location>
</feature>
<dbReference type="RefSeq" id="WP_092684490.1">
    <property type="nucleotide sequence ID" value="NZ_FNMZ01000009.1"/>
</dbReference>
<dbReference type="PRINTS" id="PR00260">
    <property type="entry name" value="CHEMTRNSDUCR"/>
</dbReference>
<dbReference type="PROSITE" id="PS50111">
    <property type="entry name" value="CHEMOTAXIS_TRANSDUC_2"/>
    <property type="match status" value="1"/>
</dbReference>
<dbReference type="InterPro" id="IPR035965">
    <property type="entry name" value="PAS-like_dom_sf"/>
</dbReference>
<keyword evidence="10" id="KW-1185">Reference proteome</keyword>
<dbReference type="Pfam" id="PF08447">
    <property type="entry name" value="PAS_3"/>
    <property type="match status" value="2"/>
</dbReference>
<dbReference type="GO" id="GO:0006935">
    <property type="term" value="P:chemotaxis"/>
    <property type="evidence" value="ECO:0007669"/>
    <property type="project" value="UniProtKB-KW"/>
</dbReference>
<dbReference type="GO" id="GO:0016020">
    <property type="term" value="C:membrane"/>
    <property type="evidence" value="ECO:0007669"/>
    <property type="project" value="UniProtKB-SubCell"/>
</dbReference>
<dbReference type="SUPFAM" id="SSF58104">
    <property type="entry name" value="Methyl-accepting chemotaxis protein (MCP) signaling domain"/>
    <property type="match status" value="1"/>
</dbReference>
<evidence type="ECO:0000256" key="2">
    <source>
        <dbReference type="ARBA" id="ARBA00022500"/>
    </source>
</evidence>
<dbReference type="Proteomes" id="UP000199118">
    <property type="component" value="Unassembled WGS sequence"/>
</dbReference>
<dbReference type="InterPro" id="IPR000014">
    <property type="entry name" value="PAS"/>
</dbReference>
<dbReference type="SMART" id="SM00283">
    <property type="entry name" value="MA"/>
    <property type="match status" value="1"/>
</dbReference>
<dbReference type="GO" id="GO:0007165">
    <property type="term" value="P:signal transduction"/>
    <property type="evidence" value="ECO:0007669"/>
    <property type="project" value="UniProtKB-KW"/>
</dbReference>
<dbReference type="InterPro" id="IPR000700">
    <property type="entry name" value="PAS-assoc_C"/>
</dbReference>
<dbReference type="PROSITE" id="PS50113">
    <property type="entry name" value="PAC"/>
    <property type="match status" value="2"/>
</dbReference>
<accession>A0A1H3E6S1</accession>
<feature type="domain" description="PAS" evidence="6">
    <location>
        <begin position="148"/>
        <end position="185"/>
    </location>
</feature>
<reference evidence="9 10" key="1">
    <citation type="submission" date="2016-10" db="EMBL/GenBank/DDBJ databases">
        <authorList>
            <person name="de Groot N.N."/>
        </authorList>
    </citation>
    <scope>NUCLEOTIDE SEQUENCE [LARGE SCALE GENOMIC DNA]</scope>
    <source>
        <strain evidence="9 10">DSM 17890</strain>
    </source>
</reference>
<keyword evidence="2" id="KW-0145">Chemotaxis</keyword>
<keyword evidence="4" id="KW-0807">Transducer</keyword>
<sequence>MFGLSRAAPDQSADALRRALEECWAVIEFTPDGTILRVNKAFIETVGYSEQELVGKHHSMLCPPEVAQSEFYRTFWTSLAAGKPANGRFKRRDKNGQAIFLRASYMPLKDAAGKVTRVVKIAADVSKDADAELDANGKLEAISRVQAIIEFDVEGRILTANENFLKTMGYRLDEIKGKHHRIFMPAGEAESAEYAQFWKALGEGESFTKEFRRRSKDGVDVWIAASYNPVMDRYGKVLRVVKFATNVTPRMQSVETLGEALDRLSNGDLTRAIDTPLQPAYEPLRLSVNKVVDSYRGMVERIGSATETLRRGSGRISNGATDLSDRAEQQAATLEEVAATIEELSGAITSTAQNSRHGTDVVRKAAERTESGQAVIEQATDAVRTIEESSRKINEINSVIESIAFQTNLLALNAAVEAARAGEAGKGFAVVASEVRNLAQRSSDAAADTSRLIKESSGNVERGAQLMTSAVQVFGEIREQVDALARSIADIDTANTEQAAGVNEINSAVADLDANTQANAHAAVENAAAARSLDSELSDLAEMLDFFRIGAAPTRSRHAA</sequence>
<dbReference type="CDD" id="cd00130">
    <property type="entry name" value="PAS"/>
    <property type="match status" value="2"/>
</dbReference>
<evidence type="ECO:0000259" key="7">
    <source>
        <dbReference type="PROSITE" id="PS50113"/>
    </source>
</evidence>
<dbReference type="OrthoDB" id="9765776at2"/>
<dbReference type="Pfam" id="PF00015">
    <property type="entry name" value="MCPsignal"/>
    <property type="match status" value="1"/>
</dbReference>
<feature type="domain" description="PAC" evidence="7">
    <location>
        <begin position="83"/>
        <end position="137"/>
    </location>
</feature>
<gene>
    <name evidence="9" type="ORF">SAMN05444336_10995</name>
</gene>
<dbReference type="InterPro" id="IPR004089">
    <property type="entry name" value="MCPsignal_dom"/>
</dbReference>
<evidence type="ECO:0000259" key="8">
    <source>
        <dbReference type="PROSITE" id="PS50885"/>
    </source>
</evidence>
<dbReference type="SMART" id="SM00086">
    <property type="entry name" value="PAC"/>
    <property type="match status" value="2"/>
</dbReference>
<comment type="similarity">
    <text evidence="3">Belongs to the methyl-accepting chemotaxis (MCP) protein family.</text>
</comment>